<feature type="domain" description="Cupin type-1" evidence="2">
    <location>
        <begin position="225"/>
        <end position="366"/>
    </location>
</feature>
<dbReference type="SMART" id="SM00835">
    <property type="entry name" value="Cupin_1"/>
    <property type="match status" value="2"/>
</dbReference>
<evidence type="ECO:0000313" key="4">
    <source>
        <dbReference type="Proteomes" id="UP001312865"/>
    </source>
</evidence>
<dbReference type="PANTHER" id="PTHR35848:SF9">
    <property type="entry name" value="SLL1358 PROTEIN"/>
    <property type="match status" value="1"/>
</dbReference>
<dbReference type="CDD" id="cd20304">
    <property type="entry name" value="cupin_OxDC_N"/>
    <property type="match status" value="1"/>
</dbReference>
<evidence type="ECO:0000256" key="1">
    <source>
        <dbReference type="ARBA" id="ARBA00022723"/>
    </source>
</evidence>
<organism evidence="3 4">
    <name type="scientific">Bacillus spongiae</name>
    <dbReference type="NCBI Taxonomy" id="2683610"/>
    <lineage>
        <taxon>Bacteria</taxon>
        <taxon>Bacillati</taxon>
        <taxon>Bacillota</taxon>
        <taxon>Bacilli</taxon>
        <taxon>Bacillales</taxon>
        <taxon>Bacillaceae</taxon>
        <taxon>Bacillus</taxon>
    </lineage>
</organism>
<dbReference type="InterPro" id="IPR006045">
    <property type="entry name" value="Cupin_1"/>
</dbReference>
<keyword evidence="4" id="KW-1185">Reference proteome</keyword>
<dbReference type="InterPro" id="IPR017774">
    <property type="entry name" value="Bicupin_oxalate_deCO2ase/Oxase"/>
</dbReference>
<dbReference type="InterPro" id="IPR011051">
    <property type="entry name" value="RmlC_Cupin_sf"/>
</dbReference>
<dbReference type="InterPro" id="IPR051610">
    <property type="entry name" value="GPI/OXD"/>
</dbReference>
<comment type="caution">
    <text evidence="3">The sequence shown here is derived from an EMBL/GenBank/DDBJ whole genome shotgun (WGS) entry which is preliminary data.</text>
</comment>
<dbReference type="RefSeq" id="WP_336588777.1">
    <property type="nucleotide sequence ID" value="NZ_JBBAXC010000023.1"/>
</dbReference>
<protein>
    <submittedName>
        <fullName evidence="3">Oxalate decarboxylase family bicupin</fullName>
    </submittedName>
</protein>
<dbReference type="Gene3D" id="2.60.120.10">
    <property type="entry name" value="Jelly Rolls"/>
    <property type="match status" value="2"/>
</dbReference>
<reference evidence="3 4" key="1">
    <citation type="journal article" date="2018" name="J. Microbiol.">
        <title>Bacillus spongiae sp. nov., isolated from sponge of Jeju Island.</title>
        <authorList>
            <person name="Lee G.E."/>
            <person name="Im W.T."/>
            <person name="Park J.S."/>
        </authorList>
    </citation>
    <scope>NUCLEOTIDE SEQUENCE [LARGE SCALE GENOMIC DNA]</scope>
    <source>
        <strain evidence="3 4">135PIL107-10</strain>
    </source>
</reference>
<proteinExistence type="predicted"/>
<accession>A0ABU8HIS6</accession>
<dbReference type="CDD" id="cd20305">
    <property type="entry name" value="cupin_OxDC_C"/>
    <property type="match status" value="1"/>
</dbReference>
<dbReference type="PANTHER" id="PTHR35848">
    <property type="entry name" value="OXALATE-BINDING PROTEIN"/>
    <property type="match status" value="1"/>
</dbReference>
<sequence length="389" mass="43509">MEIPQPIREDGAGFVDLGPRDVMRDKENPDMLVPPMTDAGTIPNLKFSFSDTYMNLDKGGWSRQITERELPIATQLAGVNMSLTEGGVRELHWHKESEWAYMIWGHARITAVDQKGRNFIADVGPGDLWYFPSGIPHSIQGLKGGCEFLLVFDDGSFSDLDTFSVSDWFAHTPKEVLSANFGVPISSLAGIPKKQRYIYQSTVPGSIESDRVLSPNGTVPLTFTHRLLAQKPIESSGGTVRIVDSTTFKVSKTTAAALVEVKPGGIREMHWHPNADEWQYYLTGKARMSVFASNGTSRTFNYRAGDVGYVPRVFGHYIQNIGTETLWFLAIFRTDQYMDISLNQWLALTPHELVQQNLNASQELMKSLQKQYSPVNKFLGFSTYPKTNG</sequence>
<feature type="domain" description="Cupin type-1" evidence="2">
    <location>
        <begin position="47"/>
        <end position="189"/>
    </location>
</feature>
<evidence type="ECO:0000259" key="2">
    <source>
        <dbReference type="SMART" id="SM00835"/>
    </source>
</evidence>
<keyword evidence="1" id="KW-0479">Metal-binding</keyword>
<dbReference type="InterPro" id="IPR014710">
    <property type="entry name" value="RmlC-like_jellyroll"/>
</dbReference>
<dbReference type="EMBL" id="JBBAXC010000023">
    <property type="protein sequence ID" value="MEI5909309.1"/>
    <property type="molecule type" value="Genomic_DNA"/>
</dbReference>
<evidence type="ECO:0000313" key="3">
    <source>
        <dbReference type="EMBL" id="MEI5909309.1"/>
    </source>
</evidence>
<dbReference type="Pfam" id="PF00190">
    <property type="entry name" value="Cupin_1"/>
    <property type="match status" value="2"/>
</dbReference>
<dbReference type="SUPFAM" id="SSF51182">
    <property type="entry name" value="RmlC-like cupins"/>
    <property type="match status" value="1"/>
</dbReference>
<name>A0ABU8HIS6_9BACI</name>
<dbReference type="Proteomes" id="UP001312865">
    <property type="component" value="Unassembled WGS sequence"/>
</dbReference>
<dbReference type="NCBIfam" id="TIGR03404">
    <property type="entry name" value="bicupin_oxalic"/>
    <property type="match status" value="1"/>
</dbReference>
<gene>
    <name evidence="3" type="ORF">WAK64_19860</name>
</gene>